<dbReference type="HOGENOM" id="CLU_1973710_0_0_1"/>
<evidence type="ECO:0000313" key="1">
    <source>
        <dbReference type="EnsemblPlants" id="LPERR04G08140.1"/>
    </source>
</evidence>
<dbReference type="EnsemblPlants" id="LPERR04G08140.1">
    <property type="protein sequence ID" value="LPERR04G08140.1"/>
    <property type="gene ID" value="LPERR04G08140"/>
</dbReference>
<organism evidence="1 2">
    <name type="scientific">Leersia perrieri</name>
    <dbReference type="NCBI Taxonomy" id="77586"/>
    <lineage>
        <taxon>Eukaryota</taxon>
        <taxon>Viridiplantae</taxon>
        <taxon>Streptophyta</taxon>
        <taxon>Embryophyta</taxon>
        <taxon>Tracheophyta</taxon>
        <taxon>Spermatophyta</taxon>
        <taxon>Magnoliopsida</taxon>
        <taxon>Liliopsida</taxon>
        <taxon>Poales</taxon>
        <taxon>Poaceae</taxon>
        <taxon>BOP clade</taxon>
        <taxon>Oryzoideae</taxon>
        <taxon>Oryzeae</taxon>
        <taxon>Oryzinae</taxon>
        <taxon>Leersia</taxon>
    </lineage>
</organism>
<evidence type="ECO:0000313" key="2">
    <source>
        <dbReference type="Proteomes" id="UP000032180"/>
    </source>
</evidence>
<dbReference type="Proteomes" id="UP000032180">
    <property type="component" value="Chromosome 4"/>
</dbReference>
<reference evidence="1 2" key="1">
    <citation type="submission" date="2012-08" db="EMBL/GenBank/DDBJ databases">
        <title>Oryza genome evolution.</title>
        <authorList>
            <person name="Wing R.A."/>
        </authorList>
    </citation>
    <scope>NUCLEOTIDE SEQUENCE</scope>
</reference>
<dbReference type="Gramene" id="LPERR04G08140.1">
    <property type="protein sequence ID" value="LPERR04G08140.1"/>
    <property type="gene ID" value="LPERR04G08140"/>
</dbReference>
<dbReference type="AlphaFoldDB" id="A0A0D9W4I0"/>
<proteinExistence type="predicted"/>
<name>A0A0D9W4I0_9ORYZ</name>
<sequence length="127" mass="13742">MPRSGESSPCTSGAATPMLLGHRLEGRAAELILHFPVHLVSKSRLAHAPGHHNGHHPARRHHHGELVPRDIDAGELRLVDVAEARPWVGHLGDHHRKCRLVPLPPFADLDGACPEATHLPGHLAASH</sequence>
<protein>
    <submittedName>
        <fullName evidence="1">Uncharacterized protein</fullName>
    </submittedName>
</protein>
<reference evidence="1" key="3">
    <citation type="submission" date="2015-04" db="UniProtKB">
        <authorList>
            <consortium name="EnsemblPlants"/>
        </authorList>
    </citation>
    <scope>IDENTIFICATION</scope>
</reference>
<accession>A0A0D9W4I0</accession>
<reference evidence="2" key="2">
    <citation type="submission" date="2013-12" db="EMBL/GenBank/DDBJ databases">
        <authorList>
            <person name="Yu Y."/>
            <person name="Lee S."/>
            <person name="de Baynast K."/>
            <person name="Wissotski M."/>
            <person name="Liu L."/>
            <person name="Talag J."/>
            <person name="Goicoechea J."/>
            <person name="Angelova A."/>
            <person name="Jetty R."/>
            <person name="Kudrna D."/>
            <person name="Golser W."/>
            <person name="Rivera L."/>
            <person name="Zhang J."/>
            <person name="Wing R."/>
        </authorList>
    </citation>
    <scope>NUCLEOTIDE SEQUENCE</scope>
</reference>
<keyword evidence="2" id="KW-1185">Reference proteome</keyword>